<proteinExistence type="predicted"/>
<comment type="caution">
    <text evidence="4">The sequence shown here is derived from an EMBL/GenBank/DDBJ whole genome shotgun (WGS) entry which is preliminary data.</text>
</comment>
<organism evidence="4 5">
    <name type="scientific">Nguyenibacter vanlangensis</name>
    <dbReference type="NCBI Taxonomy" id="1216886"/>
    <lineage>
        <taxon>Bacteria</taxon>
        <taxon>Pseudomonadati</taxon>
        <taxon>Pseudomonadota</taxon>
        <taxon>Alphaproteobacteria</taxon>
        <taxon>Acetobacterales</taxon>
        <taxon>Acetobacteraceae</taxon>
        <taxon>Nguyenibacter</taxon>
    </lineage>
</organism>
<dbReference type="SUPFAM" id="SSF55073">
    <property type="entry name" value="Nucleotide cyclase"/>
    <property type="match status" value="1"/>
</dbReference>
<dbReference type="Pfam" id="PF00990">
    <property type="entry name" value="GGDEF"/>
    <property type="match status" value="1"/>
</dbReference>
<protein>
    <recommendedName>
        <fullName evidence="1">diguanylate cyclase</fullName>
        <ecNumber evidence="1">2.7.7.65</ecNumber>
    </recommendedName>
</protein>
<dbReference type="InterPro" id="IPR043128">
    <property type="entry name" value="Rev_trsase/Diguanyl_cyclase"/>
</dbReference>
<dbReference type="PANTHER" id="PTHR45138:SF9">
    <property type="entry name" value="DIGUANYLATE CYCLASE DGCM-RELATED"/>
    <property type="match status" value="1"/>
</dbReference>
<dbReference type="Proteomes" id="UP000534870">
    <property type="component" value="Unassembled WGS sequence"/>
</dbReference>
<feature type="domain" description="GGDEF" evidence="3">
    <location>
        <begin position="1"/>
        <end position="40"/>
    </location>
</feature>
<reference evidence="4 5" key="1">
    <citation type="submission" date="2020-06" db="EMBL/GenBank/DDBJ databases">
        <title>Description of novel acetic acid bacteria.</title>
        <authorList>
            <person name="Sombolestani A."/>
        </authorList>
    </citation>
    <scope>NUCLEOTIDE SEQUENCE [LARGE SCALE GENOMIC DNA]</scope>
    <source>
        <strain evidence="4 5">LMG 31431</strain>
    </source>
</reference>
<evidence type="ECO:0000313" key="4">
    <source>
        <dbReference type="EMBL" id="NVN13799.1"/>
    </source>
</evidence>
<evidence type="ECO:0000256" key="2">
    <source>
        <dbReference type="ARBA" id="ARBA00034247"/>
    </source>
</evidence>
<dbReference type="InterPro" id="IPR029787">
    <property type="entry name" value="Nucleotide_cyclase"/>
</dbReference>
<dbReference type="EMBL" id="JABXXP010001200">
    <property type="protein sequence ID" value="NVN13799.1"/>
    <property type="molecule type" value="Genomic_DNA"/>
</dbReference>
<sequence length="48" mass="5198">SAGLAEARPGETWQALIGRADAALYRAKKAGRNRMETELEPEPADQSN</sequence>
<feature type="non-terminal residue" evidence="4">
    <location>
        <position position="1"/>
    </location>
</feature>
<dbReference type="AlphaFoldDB" id="A0A7Y7J0G3"/>
<evidence type="ECO:0000256" key="1">
    <source>
        <dbReference type="ARBA" id="ARBA00012528"/>
    </source>
</evidence>
<comment type="catalytic activity">
    <reaction evidence="2">
        <text>2 GTP = 3',3'-c-di-GMP + 2 diphosphate</text>
        <dbReference type="Rhea" id="RHEA:24898"/>
        <dbReference type="ChEBI" id="CHEBI:33019"/>
        <dbReference type="ChEBI" id="CHEBI:37565"/>
        <dbReference type="ChEBI" id="CHEBI:58805"/>
        <dbReference type="EC" id="2.7.7.65"/>
    </reaction>
</comment>
<dbReference type="GO" id="GO:1902201">
    <property type="term" value="P:negative regulation of bacterial-type flagellum-dependent cell motility"/>
    <property type="evidence" value="ECO:0007669"/>
    <property type="project" value="TreeGrafter"/>
</dbReference>
<dbReference type="GO" id="GO:0052621">
    <property type="term" value="F:diguanylate cyclase activity"/>
    <property type="evidence" value="ECO:0007669"/>
    <property type="project" value="UniProtKB-EC"/>
</dbReference>
<evidence type="ECO:0000259" key="3">
    <source>
        <dbReference type="PROSITE" id="PS50887"/>
    </source>
</evidence>
<dbReference type="EC" id="2.7.7.65" evidence="1"/>
<dbReference type="PROSITE" id="PS50887">
    <property type="entry name" value="GGDEF"/>
    <property type="match status" value="1"/>
</dbReference>
<dbReference type="PANTHER" id="PTHR45138">
    <property type="entry name" value="REGULATORY COMPONENTS OF SENSORY TRANSDUCTION SYSTEM"/>
    <property type="match status" value="1"/>
</dbReference>
<dbReference type="GO" id="GO:0043709">
    <property type="term" value="P:cell adhesion involved in single-species biofilm formation"/>
    <property type="evidence" value="ECO:0007669"/>
    <property type="project" value="TreeGrafter"/>
</dbReference>
<dbReference type="InterPro" id="IPR000160">
    <property type="entry name" value="GGDEF_dom"/>
</dbReference>
<dbReference type="InterPro" id="IPR050469">
    <property type="entry name" value="Diguanylate_Cyclase"/>
</dbReference>
<dbReference type="Gene3D" id="3.30.70.270">
    <property type="match status" value="1"/>
</dbReference>
<dbReference type="GO" id="GO:0005886">
    <property type="term" value="C:plasma membrane"/>
    <property type="evidence" value="ECO:0007669"/>
    <property type="project" value="TreeGrafter"/>
</dbReference>
<accession>A0A7Y7J0G3</accession>
<evidence type="ECO:0000313" key="5">
    <source>
        <dbReference type="Proteomes" id="UP000534870"/>
    </source>
</evidence>
<gene>
    <name evidence="4" type="ORF">HUK84_22105</name>
</gene>
<name>A0A7Y7J0G3_9PROT</name>